<dbReference type="Proteomes" id="UP000887566">
    <property type="component" value="Unplaced"/>
</dbReference>
<dbReference type="WBParaSite" id="PSAMB.scaffold3173size19386.g20572.t1">
    <property type="protein sequence ID" value="PSAMB.scaffold3173size19386.g20572.t1"/>
    <property type="gene ID" value="PSAMB.scaffold3173size19386.g20572"/>
</dbReference>
<accession>A0A914W7B0</accession>
<protein>
    <submittedName>
        <fullName evidence="3">Secreted protein</fullName>
    </submittedName>
</protein>
<keyword evidence="1" id="KW-0472">Membrane</keyword>
<keyword evidence="1" id="KW-0812">Transmembrane</keyword>
<feature type="transmembrane region" description="Helical" evidence="1">
    <location>
        <begin position="107"/>
        <end position="133"/>
    </location>
</feature>
<keyword evidence="2" id="KW-1185">Reference proteome</keyword>
<proteinExistence type="predicted"/>
<evidence type="ECO:0000256" key="1">
    <source>
        <dbReference type="SAM" id="Phobius"/>
    </source>
</evidence>
<sequence>MCGLIFVATLNDDRRKKRLRTIWKRHYTLRGALHGCLLHIRLVTGGGVEVEIGVTKKEREKVDGDCLEEETGRRIVVVVVVVVIVCAGPTTAQAINDRPPTDQHHPAPVFLTLFLGGYPASSLVGGVPGRRFVAHHLPRRPRRFIRLCRRLLKHALTSDCNV</sequence>
<organism evidence="2 3">
    <name type="scientific">Plectus sambesii</name>
    <dbReference type="NCBI Taxonomy" id="2011161"/>
    <lineage>
        <taxon>Eukaryota</taxon>
        <taxon>Metazoa</taxon>
        <taxon>Ecdysozoa</taxon>
        <taxon>Nematoda</taxon>
        <taxon>Chromadorea</taxon>
        <taxon>Plectida</taxon>
        <taxon>Plectina</taxon>
        <taxon>Plectoidea</taxon>
        <taxon>Plectidae</taxon>
        <taxon>Plectus</taxon>
    </lineage>
</organism>
<name>A0A914W7B0_9BILA</name>
<dbReference type="AlphaFoldDB" id="A0A914W7B0"/>
<evidence type="ECO:0000313" key="3">
    <source>
        <dbReference type="WBParaSite" id="PSAMB.scaffold3173size19386.g20572.t1"/>
    </source>
</evidence>
<keyword evidence="1" id="KW-1133">Transmembrane helix</keyword>
<feature type="transmembrane region" description="Helical" evidence="1">
    <location>
        <begin position="75"/>
        <end position="95"/>
    </location>
</feature>
<evidence type="ECO:0000313" key="2">
    <source>
        <dbReference type="Proteomes" id="UP000887566"/>
    </source>
</evidence>
<reference evidence="3" key="1">
    <citation type="submission" date="2022-11" db="UniProtKB">
        <authorList>
            <consortium name="WormBaseParasite"/>
        </authorList>
    </citation>
    <scope>IDENTIFICATION</scope>
</reference>